<sequence>MYHSLTNHILIFAIEAGVKLLDQSDCWCRMRPLTLSILVHQLLTFHVVMERKLPPVTDCFTVRKDLLTYSQIFENMHCKAENLGVQLDPATSICDFKIILILAIQGNFPTSGYKVVFSMFAKLCFICSACKPWVSKC</sequence>
<reference evidence="1 2" key="1">
    <citation type="submission" date="2015-01" db="EMBL/GenBank/DDBJ databases">
        <title>Evolution of Trichinella species and genotypes.</title>
        <authorList>
            <person name="Korhonen P.K."/>
            <person name="Edoardo P."/>
            <person name="Giuseppe L.R."/>
            <person name="Gasser R.B."/>
        </authorList>
    </citation>
    <scope>NUCLEOTIDE SEQUENCE [LARGE SCALE GENOMIC DNA]</scope>
    <source>
        <strain evidence="1">ISS1029</strain>
    </source>
</reference>
<name>A0A0V1GYX7_9BILA</name>
<proteinExistence type="predicted"/>
<organism evidence="1 2">
    <name type="scientific">Trichinella zimbabwensis</name>
    <dbReference type="NCBI Taxonomy" id="268475"/>
    <lineage>
        <taxon>Eukaryota</taxon>
        <taxon>Metazoa</taxon>
        <taxon>Ecdysozoa</taxon>
        <taxon>Nematoda</taxon>
        <taxon>Enoplea</taxon>
        <taxon>Dorylaimia</taxon>
        <taxon>Trichinellida</taxon>
        <taxon>Trichinellidae</taxon>
        <taxon>Trichinella</taxon>
    </lineage>
</organism>
<evidence type="ECO:0000313" key="1">
    <source>
        <dbReference type="EMBL" id="KRZ03350.1"/>
    </source>
</evidence>
<accession>A0A0V1GYX7</accession>
<comment type="caution">
    <text evidence="1">The sequence shown here is derived from an EMBL/GenBank/DDBJ whole genome shotgun (WGS) entry which is preliminary data.</text>
</comment>
<dbReference type="Proteomes" id="UP000055024">
    <property type="component" value="Unassembled WGS sequence"/>
</dbReference>
<dbReference type="EMBL" id="JYDP01000195">
    <property type="protein sequence ID" value="KRZ03350.1"/>
    <property type="molecule type" value="Genomic_DNA"/>
</dbReference>
<gene>
    <name evidence="1" type="ORF">T11_9493</name>
</gene>
<dbReference type="AlphaFoldDB" id="A0A0V1GYX7"/>
<evidence type="ECO:0000313" key="2">
    <source>
        <dbReference type="Proteomes" id="UP000055024"/>
    </source>
</evidence>
<keyword evidence="2" id="KW-1185">Reference proteome</keyword>
<dbReference type="OrthoDB" id="5916134at2759"/>
<protein>
    <submittedName>
        <fullName evidence="1">Uncharacterized protein</fullName>
    </submittedName>
</protein>